<dbReference type="AlphaFoldDB" id="A0A1S1HMF6"/>
<evidence type="ECO:0000313" key="2">
    <source>
        <dbReference type="Proteomes" id="UP000179588"/>
    </source>
</evidence>
<sequence length="93" mass="10272">MLNIEGGFSGGIHFGLKADHDMVGLIAGYDGLKLDYKFEFKVGAVEQSESSGKGGRNNNFKVNDSKIKWKLLKGDFILAPKMEGTIPIYNFKE</sequence>
<dbReference type="EMBL" id="LVIE01000201">
    <property type="protein sequence ID" value="OHT23002.1"/>
    <property type="molecule type" value="Genomic_DNA"/>
</dbReference>
<organism evidence="1 2">
    <name type="scientific">Providencia stuartii</name>
    <dbReference type="NCBI Taxonomy" id="588"/>
    <lineage>
        <taxon>Bacteria</taxon>
        <taxon>Pseudomonadati</taxon>
        <taxon>Pseudomonadota</taxon>
        <taxon>Gammaproteobacteria</taxon>
        <taxon>Enterobacterales</taxon>
        <taxon>Morganellaceae</taxon>
        <taxon>Providencia</taxon>
    </lineage>
</organism>
<dbReference type="RefSeq" id="WP_070929508.1">
    <property type="nucleotide sequence ID" value="NZ_VAUE01000024.1"/>
</dbReference>
<dbReference type="Proteomes" id="UP000179588">
    <property type="component" value="Unassembled WGS sequence"/>
</dbReference>
<proteinExistence type="predicted"/>
<reference evidence="1 2" key="1">
    <citation type="submission" date="2016-03" db="EMBL/GenBank/DDBJ databases">
        <title>Genome sequence of Providencia stuartii strain, isolated from the salivary glands of larval Lucilia sericata.</title>
        <authorList>
            <person name="Yuan Y."/>
            <person name="Zhang Y."/>
            <person name="Fu S."/>
            <person name="Crippen T.L."/>
            <person name="Visi D."/>
            <person name="Benbow M.E."/>
            <person name="Allen M."/>
            <person name="Tomberlin J.K."/>
            <person name="Sze S.-H."/>
            <person name="Tarone A.M."/>
        </authorList>
    </citation>
    <scope>NUCLEOTIDE SEQUENCE [LARGE SCALE GENOMIC DNA]</scope>
    <source>
        <strain evidence="1 2">Crippen</strain>
    </source>
</reference>
<comment type="caution">
    <text evidence="1">The sequence shown here is derived from an EMBL/GenBank/DDBJ whole genome shotgun (WGS) entry which is preliminary data.</text>
</comment>
<accession>A0A1S1HMF6</accession>
<protein>
    <submittedName>
        <fullName evidence="1">Uncharacterized protein</fullName>
    </submittedName>
</protein>
<gene>
    <name evidence="1" type="ORF">A3Q29_08725</name>
</gene>
<name>A0A1S1HMF6_PROST</name>
<keyword evidence="2" id="KW-1185">Reference proteome</keyword>
<evidence type="ECO:0000313" key="1">
    <source>
        <dbReference type="EMBL" id="OHT23002.1"/>
    </source>
</evidence>